<dbReference type="Pfam" id="PF15545">
    <property type="entry name" value="Ntox8"/>
    <property type="match status" value="1"/>
</dbReference>
<sequence>MAHHRGFEAAKGFSYKFSSLQVIDLHRLQHRYDQQGKLNKTPQWYLQQQAKQQEQMRTYRENRSLNYQRYESAPKPGSTSENYQRYENNPNPGGVSLIPNVSHREKVVISGTKITVNGCSYFTNLTLREVEDLRKAISSTLGGVTISLEMGTGCYQRYLDGLKPESPLCNVLMDADKLLGALVFGIDYFTGMKATCLVEGYENHLDARTRLLSMHGGVTRLGYDKFSNILPHPTFVLNPNYVANFDKSTNTIKFNGQALIITIRGRYFDWKGNDYYDDDFQVGKEMFPFLDHFNNNYSKYLACYPYLNRLAEYARVLILLSMGSTRDYTATTMTSIDKFEEGHSLTTSEDPEVLPCQVALLDAQMQATLNNIESEHFPDHAILISRSYKNLKVRIDACCTLLIAAMIKVSKESPNYAVLAMELSSLLVDNYDSITDFDLLLSVFGTNNIDVIIHYLLGIAHENAMDQCNDSLLVDIYGKLAGDRTKLEGILQAWGTDSRMDRFWQLFRKAIHRFPKMEKRKPGVMSPPGLIQAISEMSQCIEQISKFDSTSVYISVCFSMLEMFHAQLAIYKHLFMAEELLSKSKFERNPTEALSMATQAKSLASSCLGVTNDARYICYLAADRIADIYASTGGSSDKIAQWRRLSNIEKESLLSTDPEYLNQLNKSSCSIQ</sequence>
<keyword evidence="4" id="KW-1185">Reference proteome</keyword>
<evidence type="ECO:0000259" key="2">
    <source>
        <dbReference type="Pfam" id="PF15545"/>
    </source>
</evidence>
<dbReference type="InParanoid" id="D3BNJ9"/>
<name>D3BNJ9_HETP5</name>
<accession>D3BNJ9</accession>
<feature type="compositionally biased region" description="Polar residues" evidence="1">
    <location>
        <begin position="77"/>
        <end position="91"/>
    </location>
</feature>
<proteinExistence type="predicted"/>
<organism evidence="3 4">
    <name type="scientific">Heterostelium pallidum (strain ATCC 26659 / Pp 5 / PN500)</name>
    <name type="common">Cellular slime mold</name>
    <name type="synonym">Polysphondylium pallidum</name>
    <dbReference type="NCBI Taxonomy" id="670386"/>
    <lineage>
        <taxon>Eukaryota</taxon>
        <taxon>Amoebozoa</taxon>
        <taxon>Evosea</taxon>
        <taxon>Eumycetozoa</taxon>
        <taxon>Dictyostelia</taxon>
        <taxon>Acytosteliales</taxon>
        <taxon>Acytosteliaceae</taxon>
        <taxon>Heterostelium</taxon>
    </lineage>
</organism>
<evidence type="ECO:0000256" key="1">
    <source>
        <dbReference type="SAM" id="MobiDB-lite"/>
    </source>
</evidence>
<evidence type="ECO:0000313" key="3">
    <source>
        <dbReference type="EMBL" id="EFA76950.1"/>
    </source>
</evidence>
<dbReference type="GeneID" id="31365177"/>
<reference evidence="3 4" key="1">
    <citation type="journal article" date="2011" name="Genome Res.">
        <title>Phylogeny-wide analysis of social amoeba genomes highlights ancient origins for complex intercellular communication.</title>
        <authorList>
            <person name="Heidel A.J."/>
            <person name="Lawal H.M."/>
            <person name="Felder M."/>
            <person name="Schilde C."/>
            <person name="Helps N.R."/>
            <person name="Tunggal B."/>
            <person name="Rivero F."/>
            <person name="John U."/>
            <person name="Schleicher M."/>
            <person name="Eichinger L."/>
            <person name="Platzer M."/>
            <person name="Noegel A.A."/>
            <person name="Schaap P."/>
            <person name="Gloeckner G."/>
        </authorList>
    </citation>
    <scope>NUCLEOTIDE SEQUENCE [LARGE SCALE GENOMIC DNA]</scope>
    <source>
        <strain evidence="4">ATCC 26659 / Pp 5 / PN500</strain>
    </source>
</reference>
<dbReference type="InterPro" id="IPR029097">
    <property type="entry name" value="Ntox8"/>
</dbReference>
<dbReference type="RefSeq" id="XP_020429082.1">
    <property type="nucleotide sequence ID" value="XM_020580495.1"/>
</dbReference>
<comment type="caution">
    <text evidence="3">The sequence shown here is derived from an EMBL/GenBank/DDBJ whole genome shotgun (WGS) entry which is preliminary data.</text>
</comment>
<dbReference type="AlphaFoldDB" id="D3BNJ9"/>
<evidence type="ECO:0000313" key="4">
    <source>
        <dbReference type="Proteomes" id="UP000001396"/>
    </source>
</evidence>
<dbReference type="Proteomes" id="UP000001396">
    <property type="component" value="Unassembled WGS sequence"/>
</dbReference>
<dbReference type="EMBL" id="ADBJ01000044">
    <property type="protein sequence ID" value="EFA76950.1"/>
    <property type="molecule type" value="Genomic_DNA"/>
</dbReference>
<protein>
    <recommendedName>
        <fullName evidence="2">Bacterial toxin 8 domain-containing protein</fullName>
    </recommendedName>
</protein>
<gene>
    <name evidence="3" type="ORF">PPL_09702</name>
</gene>
<feature type="domain" description="Bacterial toxin 8" evidence="2">
    <location>
        <begin position="1"/>
        <end position="33"/>
    </location>
</feature>
<feature type="region of interest" description="Disordered" evidence="1">
    <location>
        <begin position="65"/>
        <end position="97"/>
    </location>
</feature>